<proteinExistence type="predicted"/>
<dbReference type="PANTHER" id="PTHR43575">
    <property type="entry name" value="PROTEIN ABCI7, CHLOROPLASTIC"/>
    <property type="match status" value="1"/>
</dbReference>
<feature type="domain" description="SUF system FeS cluster assembly SufBD core" evidence="1">
    <location>
        <begin position="120"/>
        <end position="343"/>
    </location>
</feature>
<dbReference type="Pfam" id="PF01458">
    <property type="entry name" value="SUFBD_core"/>
    <property type="match status" value="1"/>
</dbReference>
<dbReference type="InterPro" id="IPR055346">
    <property type="entry name" value="Fe-S_cluster_assembly_SufBD"/>
</dbReference>
<dbReference type="SUPFAM" id="SSF101960">
    <property type="entry name" value="Stabilizer of iron transporter SufD"/>
    <property type="match status" value="1"/>
</dbReference>
<sequence length="375" mass="40797">MLEGSADIKDVPYQRVRDSPTLKFYSSWEKYESGMGEPVGIANPIINERMLRGAELVELRPDGSYRGSLEEESPSADLFSVTEGRILAKHLMSLKSSLKLKVNDRENRRVEIIYLAPEAGSSHHHIRIDVGRGSSAEIALISSARSSEGVPITTMEAFVGEGSKLRIWRVSVFEREGLPISWLRVSGRGASEVEVRNVLLGGGASFASDEISLIGSKSAAKMNSFLMAMEGEKVDHLTNISNNSPGSNASIFVNGFNFGGVLVHRGKLKVTREALESENKLSSIFYRIGSGSKTYSVPSLEVEGDFAVSASHETSVSPLPEIVLFYMKSRGLNEQESLEVMVRSSLSKVLEGMDGDAIEKVISEILLRAPSGISP</sequence>
<evidence type="ECO:0000259" key="1">
    <source>
        <dbReference type="Pfam" id="PF01458"/>
    </source>
</evidence>
<protein>
    <submittedName>
        <fullName evidence="2">SufD family Fe-S cluster assembly protein</fullName>
    </submittedName>
</protein>
<dbReference type="GO" id="GO:0016226">
    <property type="term" value="P:iron-sulfur cluster assembly"/>
    <property type="evidence" value="ECO:0007669"/>
    <property type="project" value="InterPro"/>
</dbReference>
<dbReference type="InterPro" id="IPR037284">
    <property type="entry name" value="SUF_FeS_clus_asmbl_SufBD_sf"/>
</dbReference>
<dbReference type="InterPro" id="IPR000825">
    <property type="entry name" value="SUF_FeS_clus_asmbl_SufBD_core"/>
</dbReference>
<evidence type="ECO:0000313" key="2">
    <source>
        <dbReference type="EMBL" id="HGZ60138.1"/>
    </source>
</evidence>
<gene>
    <name evidence="2" type="ORF">ENW83_02885</name>
</gene>
<dbReference type="EMBL" id="DTLS01000080">
    <property type="protein sequence ID" value="HGZ60138.1"/>
    <property type="molecule type" value="Genomic_DNA"/>
</dbReference>
<comment type="caution">
    <text evidence="2">The sequence shown here is derived from an EMBL/GenBank/DDBJ whole genome shotgun (WGS) entry which is preliminary data.</text>
</comment>
<dbReference type="AlphaFoldDB" id="A0A7J3SLT5"/>
<reference evidence="2" key="1">
    <citation type="journal article" date="2020" name="mSystems">
        <title>Genome- and Community-Level Interaction Insights into Carbon Utilization and Element Cycling Functions of Hydrothermarchaeota in Hydrothermal Sediment.</title>
        <authorList>
            <person name="Zhou Z."/>
            <person name="Liu Y."/>
            <person name="Xu W."/>
            <person name="Pan J."/>
            <person name="Luo Z.H."/>
            <person name="Li M."/>
        </authorList>
    </citation>
    <scope>NUCLEOTIDE SEQUENCE [LARGE SCALE GENOMIC DNA]</scope>
    <source>
        <strain evidence="2">SpSt-885</strain>
    </source>
</reference>
<organism evidence="2">
    <name type="scientific">Fervidicoccus fontis</name>
    <dbReference type="NCBI Taxonomy" id="683846"/>
    <lineage>
        <taxon>Archaea</taxon>
        <taxon>Thermoproteota</taxon>
        <taxon>Thermoprotei</taxon>
        <taxon>Fervidicoccales</taxon>
        <taxon>Fervidicoccaceae</taxon>
        <taxon>Fervidicoccus</taxon>
    </lineage>
</organism>
<dbReference type="PANTHER" id="PTHR43575:SF1">
    <property type="entry name" value="PROTEIN ABCI7, CHLOROPLASTIC"/>
    <property type="match status" value="1"/>
</dbReference>
<name>A0A7J3SLT5_9CREN</name>
<accession>A0A7J3SLT5</accession>